<keyword evidence="1" id="KW-0175">Coiled coil</keyword>
<comment type="caution">
    <text evidence="3">The sequence shown here is derived from an EMBL/GenBank/DDBJ whole genome shotgun (WGS) entry which is preliminary data.</text>
</comment>
<feature type="compositionally biased region" description="Polar residues" evidence="2">
    <location>
        <begin position="19"/>
        <end position="44"/>
    </location>
</feature>
<dbReference type="AlphaFoldDB" id="J5STZ5"/>
<dbReference type="Proteomes" id="UP000002748">
    <property type="component" value="Unassembled WGS sequence"/>
</dbReference>
<evidence type="ECO:0000256" key="2">
    <source>
        <dbReference type="SAM" id="MobiDB-lite"/>
    </source>
</evidence>
<evidence type="ECO:0000313" key="3">
    <source>
        <dbReference type="EMBL" id="EJT47501.1"/>
    </source>
</evidence>
<dbReference type="VEuPathDB" id="FungiDB:A1Q1_03613"/>
<feature type="region of interest" description="Disordered" evidence="2">
    <location>
        <begin position="1"/>
        <end position="56"/>
    </location>
</feature>
<dbReference type="HOGENOM" id="CLU_1195611_0_0_1"/>
<feature type="coiled-coil region" evidence="1">
    <location>
        <begin position="173"/>
        <end position="221"/>
    </location>
</feature>
<dbReference type="KEGG" id="tasa:A1Q1_03613"/>
<proteinExistence type="predicted"/>
<organism evidence="3 4">
    <name type="scientific">Trichosporon asahii var. asahii (strain ATCC 90039 / CBS 2479 / JCM 2466 / KCTC 7840 / NBRC 103889/ NCYC 2677 / UAMH 7654)</name>
    <name type="common">Yeast</name>
    <dbReference type="NCBI Taxonomy" id="1186058"/>
    <lineage>
        <taxon>Eukaryota</taxon>
        <taxon>Fungi</taxon>
        <taxon>Dikarya</taxon>
        <taxon>Basidiomycota</taxon>
        <taxon>Agaricomycotina</taxon>
        <taxon>Tremellomycetes</taxon>
        <taxon>Trichosporonales</taxon>
        <taxon>Trichosporonaceae</taxon>
        <taxon>Trichosporon</taxon>
    </lineage>
</organism>
<evidence type="ECO:0000256" key="1">
    <source>
        <dbReference type="SAM" id="Coils"/>
    </source>
</evidence>
<reference evidence="3 4" key="1">
    <citation type="journal article" date="2012" name="Eukaryot. Cell">
        <title>Draft genome sequence of CBS 2479, the standard type strain of Trichosporon asahii.</title>
        <authorList>
            <person name="Yang R.Y."/>
            <person name="Li H.T."/>
            <person name="Zhu H."/>
            <person name="Zhou G.P."/>
            <person name="Wang M."/>
            <person name="Wang L."/>
        </authorList>
    </citation>
    <scope>NUCLEOTIDE SEQUENCE [LARGE SCALE GENOMIC DNA]</scope>
    <source>
        <strain evidence="4">ATCC 90039 / CBS 2479 / JCM 2466 / KCTC 7840 / NCYC 2677 / UAMH 7654</strain>
    </source>
</reference>
<gene>
    <name evidence="3" type="ORF">A1Q1_03613</name>
</gene>
<evidence type="ECO:0000313" key="4">
    <source>
        <dbReference type="Proteomes" id="UP000002748"/>
    </source>
</evidence>
<name>J5STZ5_TRIAS</name>
<dbReference type="EMBL" id="ALBS01000239">
    <property type="protein sequence ID" value="EJT47501.1"/>
    <property type="molecule type" value="Genomic_DNA"/>
</dbReference>
<sequence>MPVFIPLKVSPQRPAKSSALDQSTATTTRRVTPPQSGAGTSPTAPVNAEPNPQPDVQHEQTSQCTCTCLTCSEQRHKCTHLGQKCWRGNGPRVGLLHCELRGLCHLTTDASVVALIGFLCAALAAGLKLPEGKAATTVPPFFTFLAGLAFTQDAYRFRDSSATNVRLDASRERDLLLRLLRCADEEKEKLQCENNTLHRKVDALTKDVENLQHSNDLLVEQTLNFTNKLLDA</sequence>
<protein>
    <submittedName>
        <fullName evidence="3">Uncharacterized protein</fullName>
    </submittedName>
</protein>
<dbReference type="GeneID" id="25987126"/>
<dbReference type="RefSeq" id="XP_014178886.1">
    <property type="nucleotide sequence ID" value="XM_014323411.1"/>
</dbReference>
<accession>J5STZ5</accession>